<dbReference type="AlphaFoldDB" id="A0A5C3K9C4"/>
<gene>
    <name evidence="1" type="ORF">FA15DRAFT_742646</name>
</gene>
<reference evidence="1 2" key="1">
    <citation type="journal article" date="2019" name="Nat. Ecol. Evol.">
        <title>Megaphylogeny resolves global patterns of mushroom evolution.</title>
        <authorList>
            <person name="Varga T."/>
            <person name="Krizsan K."/>
            <person name="Foldi C."/>
            <person name="Dima B."/>
            <person name="Sanchez-Garcia M."/>
            <person name="Sanchez-Ramirez S."/>
            <person name="Szollosi G.J."/>
            <person name="Szarkandi J.G."/>
            <person name="Papp V."/>
            <person name="Albert L."/>
            <person name="Andreopoulos W."/>
            <person name="Angelini C."/>
            <person name="Antonin V."/>
            <person name="Barry K.W."/>
            <person name="Bougher N.L."/>
            <person name="Buchanan P."/>
            <person name="Buyck B."/>
            <person name="Bense V."/>
            <person name="Catcheside P."/>
            <person name="Chovatia M."/>
            <person name="Cooper J."/>
            <person name="Damon W."/>
            <person name="Desjardin D."/>
            <person name="Finy P."/>
            <person name="Geml J."/>
            <person name="Haridas S."/>
            <person name="Hughes K."/>
            <person name="Justo A."/>
            <person name="Karasinski D."/>
            <person name="Kautmanova I."/>
            <person name="Kiss B."/>
            <person name="Kocsube S."/>
            <person name="Kotiranta H."/>
            <person name="LaButti K.M."/>
            <person name="Lechner B.E."/>
            <person name="Liimatainen K."/>
            <person name="Lipzen A."/>
            <person name="Lukacs Z."/>
            <person name="Mihaltcheva S."/>
            <person name="Morgado L.N."/>
            <person name="Niskanen T."/>
            <person name="Noordeloos M.E."/>
            <person name="Ohm R.A."/>
            <person name="Ortiz-Santana B."/>
            <person name="Ovrebo C."/>
            <person name="Racz N."/>
            <person name="Riley R."/>
            <person name="Savchenko A."/>
            <person name="Shiryaev A."/>
            <person name="Soop K."/>
            <person name="Spirin V."/>
            <person name="Szebenyi C."/>
            <person name="Tomsovsky M."/>
            <person name="Tulloss R.E."/>
            <person name="Uehling J."/>
            <person name="Grigoriev I.V."/>
            <person name="Vagvolgyi C."/>
            <person name="Papp T."/>
            <person name="Martin F.M."/>
            <person name="Miettinen O."/>
            <person name="Hibbett D.S."/>
            <person name="Nagy L.G."/>
        </authorList>
    </citation>
    <scope>NUCLEOTIDE SEQUENCE [LARGE SCALE GENOMIC DNA]</scope>
    <source>
        <strain evidence="1 2">CBS 121175</strain>
    </source>
</reference>
<evidence type="ECO:0000313" key="1">
    <source>
        <dbReference type="EMBL" id="TFK16541.1"/>
    </source>
</evidence>
<proteinExistence type="predicted"/>
<keyword evidence="2" id="KW-1185">Reference proteome</keyword>
<dbReference type="EMBL" id="ML210751">
    <property type="protein sequence ID" value="TFK16541.1"/>
    <property type="molecule type" value="Genomic_DNA"/>
</dbReference>
<sequence length="153" mass="16679">MPHALDISKALEITGSRTSGSAMGPSTSTSDSVSAADEALSHLKLAAEWDSVLTTIRTTVPGFENFLMPPPCLSLFQNLPDTGPIIIINVHELRCDTLAYPINLFLLPKGGDFAHRFDRDVELVWNAVIVVVDLDSVCEGWFGAVWGRIKLAW</sequence>
<protein>
    <submittedName>
        <fullName evidence="1">Uncharacterized protein</fullName>
    </submittedName>
</protein>
<accession>A0A5C3K9C4</accession>
<dbReference type="OrthoDB" id="9991317at2759"/>
<dbReference type="STRING" id="230819.A0A5C3K9C4"/>
<evidence type="ECO:0000313" key="2">
    <source>
        <dbReference type="Proteomes" id="UP000307440"/>
    </source>
</evidence>
<organism evidence="1 2">
    <name type="scientific">Coprinopsis marcescibilis</name>
    <name type="common">Agaric fungus</name>
    <name type="synonym">Psathyrella marcescibilis</name>
    <dbReference type="NCBI Taxonomy" id="230819"/>
    <lineage>
        <taxon>Eukaryota</taxon>
        <taxon>Fungi</taxon>
        <taxon>Dikarya</taxon>
        <taxon>Basidiomycota</taxon>
        <taxon>Agaricomycotina</taxon>
        <taxon>Agaricomycetes</taxon>
        <taxon>Agaricomycetidae</taxon>
        <taxon>Agaricales</taxon>
        <taxon>Agaricineae</taxon>
        <taxon>Psathyrellaceae</taxon>
        <taxon>Coprinopsis</taxon>
    </lineage>
</organism>
<dbReference type="Proteomes" id="UP000307440">
    <property type="component" value="Unassembled WGS sequence"/>
</dbReference>
<name>A0A5C3K9C4_COPMA</name>